<name>A0A0F9HTQ7_9ZZZZ</name>
<protein>
    <recommendedName>
        <fullName evidence="2">Bacteriophage lambda Replication protein O N-terminal domain-containing protein</fullName>
    </recommendedName>
</protein>
<evidence type="ECO:0008006" key="2">
    <source>
        <dbReference type="Google" id="ProtNLM"/>
    </source>
</evidence>
<dbReference type="AlphaFoldDB" id="A0A0F9HTQ7"/>
<sequence length="109" mass="13079">MVFERKPSDYRLREYFYNSVWNNTEYEIVVRNILNVLFRDGNEFKPFSLDYYAKHCVHNVSRVEKGYIENLHDTGYLDFKNSEYSVNLKFISAIEAYRKKGTKKNGSKK</sequence>
<gene>
    <name evidence="1" type="ORF">LCGC14_1662310</name>
</gene>
<reference evidence="1" key="1">
    <citation type="journal article" date="2015" name="Nature">
        <title>Complex archaea that bridge the gap between prokaryotes and eukaryotes.</title>
        <authorList>
            <person name="Spang A."/>
            <person name="Saw J.H."/>
            <person name="Jorgensen S.L."/>
            <person name="Zaremba-Niedzwiedzka K."/>
            <person name="Martijn J."/>
            <person name="Lind A.E."/>
            <person name="van Eijk R."/>
            <person name="Schleper C."/>
            <person name="Guy L."/>
            <person name="Ettema T.J."/>
        </authorList>
    </citation>
    <scope>NUCLEOTIDE SEQUENCE</scope>
</reference>
<comment type="caution">
    <text evidence="1">The sequence shown here is derived from an EMBL/GenBank/DDBJ whole genome shotgun (WGS) entry which is preliminary data.</text>
</comment>
<evidence type="ECO:0000313" key="1">
    <source>
        <dbReference type="EMBL" id="KKM18776.1"/>
    </source>
</evidence>
<accession>A0A0F9HTQ7</accession>
<dbReference type="EMBL" id="LAZR01014148">
    <property type="protein sequence ID" value="KKM18776.1"/>
    <property type="molecule type" value="Genomic_DNA"/>
</dbReference>
<proteinExistence type="predicted"/>
<organism evidence="1">
    <name type="scientific">marine sediment metagenome</name>
    <dbReference type="NCBI Taxonomy" id="412755"/>
    <lineage>
        <taxon>unclassified sequences</taxon>
        <taxon>metagenomes</taxon>
        <taxon>ecological metagenomes</taxon>
    </lineage>
</organism>